<dbReference type="VEuPathDB" id="VectorBase:ADAC003250"/>
<evidence type="ECO:0000259" key="10">
    <source>
        <dbReference type="PROSITE" id="PS50240"/>
    </source>
</evidence>
<dbReference type="GO" id="GO:0005576">
    <property type="term" value="C:extracellular region"/>
    <property type="evidence" value="ECO:0007669"/>
    <property type="project" value="UniProtKB-SubCell"/>
</dbReference>
<organism evidence="12">
    <name type="scientific">Anopheles darlingi</name>
    <name type="common">Mosquito</name>
    <dbReference type="NCBI Taxonomy" id="43151"/>
    <lineage>
        <taxon>Eukaryota</taxon>
        <taxon>Metazoa</taxon>
        <taxon>Ecdysozoa</taxon>
        <taxon>Arthropoda</taxon>
        <taxon>Hexapoda</taxon>
        <taxon>Insecta</taxon>
        <taxon>Pterygota</taxon>
        <taxon>Neoptera</taxon>
        <taxon>Endopterygota</taxon>
        <taxon>Diptera</taxon>
        <taxon>Nematocera</taxon>
        <taxon>Culicoidea</taxon>
        <taxon>Culicidae</taxon>
        <taxon>Anophelinae</taxon>
        <taxon>Anopheles</taxon>
    </lineage>
</organism>
<dbReference type="SMART" id="SM00186">
    <property type="entry name" value="FBG"/>
    <property type="match status" value="1"/>
</dbReference>
<evidence type="ECO:0000256" key="1">
    <source>
        <dbReference type="ARBA" id="ARBA00004613"/>
    </source>
</evidence>
<evidence type="ECO:0008006" key="15">
    <source>
        <dbReference type="Google" id="ProtNLM"/>
    </source>
</evidence>
<dbReference type="FunFam" id="2.40.10.10:FF:000028">
    <property type="entry name" value="Serine protease easter"/>
    <property type="match status" value="1"/>
</dbReference>
<evidence type="ECO:0000256" key="9">
    <source>
        <dbReference type="SAM" id="MobiDB-lite"/>
    </source>
</evidence>
<dbReference type="InterPro" id="IPR043504">
    <property type="entry name" value="Peptidase_S1_PA_chymotrypsin"/>
</dbReference>
<dbReference type="InterPro" id="IPR002181">
    <property type="entry name" value="Fibrinogen_a/b/g_C_dom"/>
</dbReference>
<evidence type="ECO:0000313" key="13">
    <source>
        <dbReference type="EnsemblMetazoa" id="ADAC003250-PA"/>
    </source>
</evidence>
<reference evidence="13" key="4">
    <citation type="submission" date="2015-06" db="UniProtKB">
        <authorList>
            <consortium name="EnsemblMetazoa"/>
        </authorList>
    </citation>
    <scope>IDENTIFICATION</scope>
</reference>
<name>W5JLK0_ANODA</name>
<comment type="subcellular location">
    <subcellularLocation>
        <location evidence="1">Secreted</location>
    </subcellularLocation>
</comment>
<dbReference type="GO" id="GO:0006508">
    <property type="term" value="P:proteolysis"/>
    <property type="evidence" value="ECO:0007669"/>
    <property type="project" value="InterPro"/>
</dbReference>
<dbReference type="STRING" id="43151.W5JLK0"/>
<dbReference type="PANTHER" id="PTHR24260:SF147">
    <property type="entry name" value="EG:BACR7A4.3 PROTEIN-RELATED"/>
    <property type="match status" value="1"/>
</dbReference>
<dbReference type="OMA" id="HCSHRAL"/>
<evidence type="ECO:0000259" key="11">
    <source>
        <dbReference type="PROSITE" id="PS51406"/>
    </source>
</evidence>
<keyword evidence="3" id="KW-0399">Innate immunity</keyword>
<dbReference type="SUPFAM" id="SSF50494">
    <property type="entry name" value="Trypsin-like serine proteases"/>
    <property type="match status" value="3"/>
</dbReference>
<dbReference type="Pfam" id="PF00147">
    <property type="entry name" value="Fibrinogen_C"/>
    <property type="match status" value="1"/>
</dbReference>
<evidence type="ECO:0000256" key="6">
    <source>
        <dbReference type="ARBA" id="ARBA00023157"/>
    </source>
</evidence>
<gene>
    <name evidence="12" type="ORF">AND_003250</name>
</gene>
<dbReference type="HOGENOM" id="CLU_295474_0_0_1"/>
<dbReference type="Proteomes" id="UP000000673">
    <property type="component" value="Unassembled WGS sequence"/>
</dbReference>
<dbReference type="CDD" id="cd00190">
    <property type="entry name" value="Tryp_SPc"/>
    <property type="match status" value="1"/>
</dbReference>
<feature type="domain" description="Fibrinogen C-terminal" evidence="11">
    <location>
        <begin position="146"/>
        <end position="262"/>
    </location>
</feature>
<dbReference type="Pfam" id="PF00089">
    <property type="entry name" value="Trypsin"/>
    <property type="match status" value="3"/>
</dbReference>
<evidence type="ECO:0000256" key="3">
    <source>
        <dbReference type="ARBA" id="ARBA00022588"/>
    </source>
</evidence>
<dbReference type="InterPro" id="IPR001314">
    <property type="entry name" value="Peptidase_S1A"/>
</dbReference>
<dbReference type="InterPro" id="IPR018114">
    <property type="entry name" value="TRYPSIN_HIS"/>
</dbReference>
<keyword evidence="7" id="KW-0325">Glycoprotein</keyword>
<dbReference type="EMBL" id="ADMH02000801">
    <property type="protein sequence ID" value="ETN64991.1"/>
    <property type="molecule type" value="Genomic_DNA"/>
</dbReference>
<comment type="similarity">
    <text evidence="8">Belongs to the peptidase S1 family. CLIP subfamily.</text>
</comment>
<dbReference type="GO" id="GO:0004252">
    <property type="term" value="F:serine-type endopeptidase activity"/>
    <property type="evidence" value="ECO:0007669"/>
    <property type="project" value="InterPro"/>
</dbReference>
<evidence type="ECO:0000256" key="7">
    <source>
        <dbReference type="ARBA" id="ARBA00023180"/>
    </source>
</evidence>
<evidence type="ECO:0000313" key="14">
    <source>
        <dbReference type="Proteomes" id="UP000000673"/>
    </source>
</evidence>
<accession>W5JLK0</accession>
<dbReference type="PRINTS" id="PR00722">
    <property type="entry name" value="CHYMOTRYPSIN"/>
</dbReference>
<feature type="domain" description="Peptidase S1" evidence="10">
    <location>
        <begin position="555"/>
        <end position="818"/>
    </location>
</feature>
<dbReference type="GO" id="GO:0045087">
    <property type="term" value="P:innate immune response"/>
    <property type="evidence" value="ECO:0007669"/>
    <property type="project" value="UniProtKB-KW"/>
</dbReference>
<dbReference type="PANTHER" id="PTHR24260">
    <property type="match status" value="1"/>
</dbReference>
<reference evidence="12" key="3">
    <citation type="journal article" date="2013" name="Nucleic Acids Res.">
        <title>The genome of Anopheles darlingi, the main neotropical malaria vector.</title>
        <authorList>
            <person name="Marinotti O."/>
            <person name="Cerqueira G.C."/>
            <person name="de Almeida L.G."/>
            <person name="Ferro M.I."/>
            <person name="Loreto E.L."/>
            <person name="Zaha A."/>
            <person name="Teixeira S.M."/>
            <person name="Wespiser A.R."/>
            <person name="Almeida E Silva A."/>
            <person name="Schlindwein A.D."/>
            <person name="Pacheco A.C."/>
            <person name="Silva A.L."/>
            <person name="Graveley B.R."/>
            <person name="Walenz B.P."/>
            <person name="Lima Bde A."/>
            <person name="Ribeiro C.A."/>
            <person name="Nunes-Silva C.G."/>
            <person name="de Carvalho C.R."/>
            <person name="Soares C.M."/>
            <person name="de Menezes C.B."/>
            <person name="Matiolli C."/>
            <person name="Caffrey D."/>
            <person name="Araujo D.A."/>
            <person name="de Oliveira D.M."/>
            <person name="Golenbock D."/>
            <person name="Grisard E.C."/>
            <person name="Fantinatti-Garboggini F."/>
            <person name="de Carvalho F.M."/>
            <person name="Barcellos F.G."/>
            <person name="Prosdocimi F."/>
            <person name="May G."/>
            <person name="Azevedo Junior G.M."/>
            <person name="Guimaraes G.M."/>
            <person name="Goldman G.H."/>
            <person name="Padilha I.Q."/>
            <person name="Batista Jda S."/>
            <person name="Ferro J.A."/>
            <person name="Ribeiro J.M."/>
            <person name="Fietto J.L."/>
            <person name="Dabbas K.M."/>
            <person name="Cerdeira L."/>
            <person name="Agnez-Lima L.F."/>
            <person name="Brocchi M."/>
            <person name="de Carvalho M.O."/>
            <person name="Teixeira Mde M."/>
            <person name="Diniz Maia Mde M."/>
            <person name="Goldman M.H."/>
            <person name="Cruz Schneider M.P."/>
            <person name="Felipe M.S."/>
            <person name="Hungria M."/>
            <person name="Nicolas M.F."/>
            <person name="Pereira M."/>
            <person name="Montes M.A."/>
            <person name="Cantao M.E."/>
            <person name="Vincentz M."/>
            <person name="Rafael M.S."/>
            <person name="Silverman N."/>
            <person name="Stoco P.H."/>
            <person name="Souza R.C."/>
            <person name="Vicentini R."/>
            <person name="Gazzinelli R.T."/>
            <person name="Neves Rde O."/>
            <person name="Silva R."/>
            <person name="Astolfi-Filho S."/>
            <person name="Maciel T.E."/>
            <person name="Urmenyi T.P."/>
            <person name="Tadei W.P."/>
            <person name="Camargo E.P."/>
            <person name="de Vasconcelos A.T."/>
        </authorList>
    </citation>
    <scope>NUCLEOTIDE SEQUENCE</scope>
</reference>
<dbReference type="VEuPathDB" id="VectorBase:ADAR2_001445"/>
<keyword evidence="5" id="KW-0391">Immunity</keyword>
<dbReference type="AlphaFoldDB" id="W5JLK0"/>
<dbReference type="PROSITE" id="PS00134">
    <property type="entry name" value="TRYPSIN_HIS"/>
    <property type="match status" value="1"/>
</dbReference>
<dbReference type="InterPro" id="IPR036056">
    <property type="entry name" value="Fibrinogen-like_C"/>
</dbReference>
<dbReference type="SMART" id="SM00020">
    <property type="entry name" value="Tryp_SPc"/>
    <property type="match status" value="1"/>
</dbReference>
<feature type="region of interest" description="Disordered" evidence="9">
    <location>
        <begin position="1"/>
        <end position="27"/>
    </location>
</feature>
<dbReference type="EnsemblMetazoa" id="ADAC003250-RA">
    <property type="protein sequence ID" value="ADAC003250-PA"/>
    <property type="gene ID" value="ADAC003250"/>
</dbReference>
<feature type="domain" description="Peptidase S1" evidence="10">
    <location>
        <begin position="310"/>
        <end position="520"/>
    </location>
</feature>
<protein>
    <recommendedName>
        <fullName evidence="15">Peptidase S1 domain-containing protein</fullName>
    </recommendedName>
</protein>
<reference evidence="12" key="2">
    <citation type="submission" date="2010-05" db="EMBL/GenBank/DDBJ databases">
        <authorList>
            <person name="Almeida L.G."/>
            <person name="Nicolas M.F."/>
            <person name="Souza R.C."/>
            <person name="Vasconcelos A.T.R."/>
        </authorList>
    </citation>
    <scope>NUCLEOTIDE SEQUENCE</scope>
</reference>
<evidence type="ECO:0000256" key="5">
    <source>
        <dbReference type="ARBA" id="ARBA00022859"/>
    </source>
</evidence>
<dbReference type="Gene3D" id="3.90.215.10">
    <property type="entry name" value="Gamma Fibrinogen, chain A, domain 1"/>
    <property type="match status" value="1"/>
</dbReference>
<evidence type="ECO:0000256" key="4">
    <source>
        <dbReference type="ARBA" id="ARBA00022729"/>
    </source>
</evidence>
<evidence type="ECO:0000313" key="12">
    <source>
        <dbReference type="EMBL" id="ETN64991.1"/>
    </source>
</evidence>
<evidence type="ECO:0000256" key="8">
    <source>
        <dbReference type="ARBA" id="ARBA00024195"/>
    </source>
</evidence>
<reference evidence="12 14" key="1">
    <citation type="journal article" date="2010" name="BMC Genomics">
        <title>Combination of measures distinguishes pre-miRNAs from other stem-loops in the genome of the newly sequenced Anopheles darlingi.</title>
        <authorList>
            <person name="Mendes N.D."/>
            <person name="Freitas A.T."/>
            <person name="Vasconcelos A.T."/>
            <person name="Sagot M.F."/>
        </authorList>
    </citation>
    <scope>NUCLEOTIDE SEQUENCE</scope>
</reference>
<dbReference type="PROSITE" id="PS51406">
    <property type="entry name" value="FIBRINOGEN_C_2"/>
    <property type="match status" value="1"/>
</dbReference>
<dbReference type="InterPro" id="IPR009003">
    <property type="entry name" value="Peptidase_S1_PA"/>
</dbReference>
<keyword evidence="6" id="KW-1015">Disulfide bond</keyword>
<sequence length="1024" mass="113909">MSEKQIASIGPRVNTGSTGYLNGIPGKPTTTGRNIDLMVNELAVTSNSASALPWTFSLVKASPRRRAAAATSRNKRFYRQAAKDHFRLSRSASECSSSSSSSSSSSNRETFPHVPACFFSFWKGFLAFVLECRRARAKEKNREKFKDNMKHFLDCTTIVQSTIATTRSIALPRDDHYVARKSRNIPNQLLLLFAVAPRNEPIQVYCEQKAFDGGWIVFQYRYDGSLDFNRGWDEFRDGFGDLNKEFWLGLEKIHQITSDHCSLRLQKLASDEPTAAAPTEEYPSFSREFAHLAALGWRPATGKGELEWRCSGTLIAEDFILTAAHCTQDEGAEPVVVRLGDLDLYSPKDDRYVQQIEIAEIVRHPEFKFDSAYHDVALLRLKQPVTVTDFVTPACLYTNDSLPFDRLYASGWDFYAEVSPPIVTAPLNPINQDRCKFWYRDNKEAFRRGINRMQMCAGDEKLQSCPSDTGGPLQVRLLSSSRYTPFVVGVSALGVPCGATTPGVYAKVPHYILWIEDVTKRVYHPADCVVRHISRRERDTALVATELKTLAPETHLTGVRSTVPANPLRAKLHVFKEFKCAVGKEGENVEWICGCTIVAQDYALTSARCIKDVEVDVVNYRNDWKKIAEVIFHPEWDRKTLYNDLALIRLQTDNRNRYDWKAVSCVGSTHSDVDDQRDRYLSFGIGPYNLNDDGAKDGNEDATERYLTATLQLLANVNCSDAYQGYGILKSGINETHQFCLGSGGDSLVPGACEPWNGNEVLGEIRPGPGPGAAGVGSPFPEDLVGVSSYAPECGFGRRPLVATRPGAYIGWLNSVVYKTTELSAVPQELLEKELALDYVCEGENRDAGVCVHIDHCSHRALVTKQLIKLCTNETATIVCCPVNSFIATAHLPLLTECETNYQRFRKKYVEFAGADGGEDGELMEGDHPHTAMIGWKVNKTSSAIGWHCIGTLINLNTVLTTAGCTNTVRSPDVVSVGETNVDRIYDDGTAQIIRVKETIRYPSYNAKTHEFDIAVLKLASDVQ</sequence>
<keyword evidence="14" id="KW-1185">Reference proteome</keyword>
<dbReference type="eggNOG" id="KOG2579">
    <property type="taxonomic scope" value="Eukaryota"/>
</dbReference>
<keyword evidence="4" id="KW-0732">Signal</keyword>
<proteinExistence type="inferred from homology"/>
<dbReference type="eggNOG" id="KOG3627">
    <property type="taxonomic scope" value="Eukaryota"/>
</dbReference>
<dbReference type="InterPro" id="IPR051333">
    <property type="entry name" value="CLIP_Serine_Protease"/>
</dbReference>
<evidence type="ECO:0000256" key="2">
    <source>
        <dbReference type="ARBA" id="ARBA00022525"/>
    </source>
</evidence>
<dbReference type="InterPro" id="IPR001254">
    <property type="entry name" value="Trypsin_dom"/>
</dbReference>
<dbReference type="InterPro" id="IPR014716">
    <property type="entry name" value="Fibrinogen_a/b/g_C_1"/>
</dbReference>
<keyword evidence="2" id="KW-0964">Secreted</keyword>
<dbReference type="Gene3D" id="2.40.10.10">
    <property type="entry name" value="Trypsin-like serine proteases"/>
    <property type="match status" value="3"/>
</dbReference>
<dbReference type="SUPFAM" id="SSF56496">
    <property type="entry name" value="Fibrinogen C-terminal domain-like"/>
    <property type="match status" value="1"/>
</dbReference>
<dbReference type="PROSITE" id="PS50240">
    <property type="entry name" value="TRYPSIN_DOM"/>
    <property type="match status" value="2"/>
</dbReference>